<dbReference type="KEGG" id="tse:THMIRHAS_21880"/>
<protein>
    <submittedName>
        <fullName evidence="1">Uncharacterized protein</fullName>
    </submittedName>
</protein>
<name>A0A6F8PXF9_9GAMM</name>
<evidence type="ECO:0000313" key="1">
    <source>
        <dbReference type="EMBL" id="BBP46815.1"/>
    </source>
</evidence>
<organism evidence="1 2">
    <name type="scientific">Thiosulfatimonas sediminis</name>
    <dbReference type="NCBI Taxonomy" id="2675054"/>
    <lineage>
        <taxon>Bacteria</taxon>
        <taxon>Pseudomonadati</taxon>
        <taxon>Pseudomonadota</taxon>
        <taxon>Gammaproteobacteria</taxon>
        <taxon>Thiotrichales</taxon>
        <taxon>Piscirickettsiaceae</taxon>
        <taxon>Thiosulfatimonas</taxon>
    </lineage>
</organism>
<dbReference type="AlphaFoldDB" id="A0A6F8PXF9"/>
<dbReference type="Proteomes" id="UP000501726">
    <property type="component" value="Chromosome"/>
</dbReference>
<evidence type="ECO:0000313" key="2">
    <source>
        <dbReference type="Proteomes" id="UP000501726"/>
    </source>
</evidence>
<sequence>MFIGFPLKVYFENVKNFVTRPLKKAPLKQSLSQRLPQAVICCRHPFVAVTDMVAFADYSRDMLKKTAQFFKKALLLIFKCTTMRHA</sequence>
<gene>
    <name evidence="1" type="ORF">THMIRHAS_21880</name>
</gene>
<proteinExistence type="predicted"/>
<dbReference type="EMBL" id="AP021889">
    <property type="protein sequence ID" value="BBP46815.1"/>
    <property type="molecule type" value="Genomic_DNA"/>
</dbReference>
<keyword evidence="2" id="KW-1185">Reference proteome</keyword>
<reference evidence="2" key="1">
    <citation type="submission" date="2019-11" db="EMBL/GenBank/DDBJ databases">
        <title>Isolation and characterization of two novel species in the genus Thiomicrorhabdus.</title>
        <authorList>
            <person name="Mochizuki J."/>
            <person name="Kojima H."/>
            <person name="Fukui M."/>
        </authorList>
    </citation>
    <scope>NUCLEOTIDE SEQUENCE [LARGE SCALE GENOMIC DNA]</scope>
    <source>
        <strain evidence="2">aks77</strain>
    </source>
</reference>
<accession>A0A6F8PXF9</accession>